<accession>A0A6C0D6I3</accession>
<reference evidence="2" key="1">
    <citation type="journal article" date="2020" name="Nature">
        <title>Giant virus diversity and host interactions through global metagenomics.</title>
        <authorList>
            <person name="Schulz F."/>
            <person name="Roux S."/>
            <person name="Paez-Espino D."/>
            <person name="Jungbluth S."/>
            <person name="Walsh D.A."/>
            <person name="Denef V.J."/>
            <person name="McMahon K.D."/>
            <person name="Konstantinidis K.T."/>
            <person name="Eloe-Fadrosh E.A."/>
            <person name="Kyrpides N.C."/>
            <person name="Woyke T."/>
        </authorList>
    </citation>
    <scope>NUCLEOTIDE SEQUENCE</scope>
    <source>
        <strain evidence="2">GVMAG-M-3300023174-129</strain>
    </source>
</reference>
<evidence type="ECO:0000313" key="2">
    <source>
        <dbReference type="EMBL" id="QHT12388.1"/>
    </source>
</evidence>
<feature type="region of interest" description="Disordered" evidence="1">
    <location>
        <begin position="1"/>
        <end position="22"/>
    </location>
</feature>
<name>A0A6C0D6I3_9ZZZZ</name>
<feature type="compositionally biased region" description="Polar residues" evidence="1">
    <location>
        <begin position="1"/>
        <end position="14"/>
    </location>
</feature>
<feature type="region of interest" description="Disordered" evidence="1">
    <location>
        <begin position="38"/>
        <end position="87"/>
    </location>
</feature>
<sequence>MSSVSGASGNNYLGSNPLGRKVRALETTVETLRKELELIKNSGVSSNSVVAGPPGPAGPAGPSGPVGPAGPAGPVGPVGPAGPAGPMTYIAMPQGVTPTVTSA</sequence>
<dbReference type="Pfam" id="PF01391">
    <property type="entry name" value="Collagen"/>
    <property type="match status" value="1"/>
</dbReference>
<proteinExistence type="predicted"/>
<organism evidence="2">
    <name type="scientific">viral metagenome</name>
    <dbReference type="NCBI Taxonomy" id="1070528"/>
    <lineage>
        <taxon>unclassified sequences</taxon>
        <taxon>metagenomes</taxon>
        <taxon>organismal metagenomes</taxon>
    </lineage>
</organism>
<feature type="compositionally biased region" description="Low complexity" evidence="1">
    <location>
        <begin position="41"/>
        <end position="52"/>
    </location>
</feature>
<protein>
    <submittedName>
        <fullName evidence="2">Uncharacterized protein</fullName>
    </submittedName>
</protein>
<dbReference type="InterPro" id="IPR008160">
    <property type="entry name" value="Collagen"/>
</dbReference>
<dbReference type="EMBL" id="MN739544">
    <property type="protein sequence ID" value="QHT12388.1"/>
    <property type="molecule type" value="Genomic_DNA"/>
</dbReference>
<dbReference type="AlphaFoldDB" id="A0A6C0D6I3"/>
<evidence type="ECO:0000256" key="1">
    <source>
        <dbReference type="SAM" id="MobiDB-lite"/>
    </source>
</evidence>